<reference evidence="1" key="1">
    <citation type="submission" date="2023-10" db="EMBL/GenBank/DDBJ databases">
        <authorList>
            <person name="Rodriguez Cubillos JULIANA M."/>
            <person name="De Vega J."/>
        </authorList>
    </citation>
    <scope>NUCLEOTIDE SEQUENCE</scope>
</reference>
<dbReference type="Proteomes" id="UP001177021">
    <property type="component" value="Unassembled WGS sequence"/>
</dbReference>
<name>A0ACB0IUI3_TRIPR</name>
<dbReference type="EMBL" id="CASHSV030000002">
    <property type="protein sequence ID" value="CAJ2635566.1"/>
    <property type="molecule type" value="Genomic_DNA"/>
</dbReference>
<proteinExistence type="predicted"/>
<keyword evidence="2" id="KW-1185">Reference proteome</keyword>
<organism evidence="1 2">
    <name type="scientific">Trifolium pratense</name>
    <name type="common">Red clover</name>
    <dbReference type="NCBI Taxonomy" id="57577"/>
    <lineage>
        <taxon>Eukaryota</taxon>
        <taxon>Viridiplantae</taxon>
        <taxon>Streptophyta</taxon>
        <taxon>Embryophyta</taxon>
        <taxon>Tracheophyta</taxon>
        <taxon>Spermatophyta</taxon>
        <taxon>Magnoliopsida</taxon>
        <taxon>eudicotyledons</taxon>
        <taxon>Gunneridae</taxon>
        <taxon>Pentapetalae</taxon>
        <taxon>rosids</taxon>
        <taxon>fabids</taxon>
        <taxon>Fabales</taxon>
        <taxon>Fabaceae</taxon>
        <taxon>Papilionoideae</taxon>
        <taxon>50 kb inversion clade</taxon>
        <taxon>NPAAA clade</taxon>
        <taxon>Hologalegina</taxon>
        <taxon>IRL clade</taxon>
        <taxon>Trifolieae</taxon>
        <taxon>Trifolium</taxon>
    </lineage>
</organism>
<protein>
    <submittedName>
        <fullName evidence="1">Uncharacterized protein</fullName>
    </submittedName>
</protein>
<sequence>MITRSKLVEQLRDYQIRSQHKYSSLTFFSPKPHIITWVDVAVAISIALVFCILAIISCMTLYLRRFWIFLLIIFAI</sequence>
<comment type="caution">
    <text evidence="1">The sequence shown here is derived from an EMBL/GenBank/DDBJ whole genome shotgun (WGS) entry which is preliminary data.</text>
</comment>
<accession>A0ACB0IUI3</accession>
<evidence type="ECO:0000313" key="1">
    <source>
        <dbReference type="EMBL" id="CAJ2635566.1"/>
    </source>
</evidence>
<evidence type="ECO:0000313" key="2">
    <source>
        <dbReference type="Proteomes" id="UP001177021"/>
    </source>
</evidence>
<gene>
    <name evidence="1" type="ORF">MILVUS5_LOCUS6227</name>
</gene>